<accession>A0A9N9NCN5</accession>
<protein>
    <submittedName>
        <fullName evidence="1">7883_t:CDS:1</fullName>
    </submittedName>
</protein>
<name>A0A9N9NCN5_9GLOM</name>
<reference evidence="1" key="1">
    <citation type="submission" date="2021-06" db="EMBL/GenBank/DDBJ databases">
        <authorList>
            <person name="Kallberg Y."/>
            <person name="Tangrot J."/>
            <person name="Rosling A."/>
        </authorList>
    </citation>
    <scope>NUCLEOTIDE SEQUENCE</scope>
    <source>
        <strain evidence="1">IN212</strain>
    </source>
</reference>
<feature type="non-terminal residue" evidence="1">
    <location>
        <position position="1"/>
    </location>
</feature>
<evidence type="ECO:0000313" key="2">
    <source>
        <dbReference type="Proteomes" id="UP000789396"/>
    </source>
</evidence>
<dbReference type="AlphaFoldDB" id="A0A9N9NCN5"/>
<proteinExistence type="predicted"/>
<dbReference type="EMBL" id="CAJVPZ010025504">
    <property type="protein sequence ID" value="CAG8722596.1"/>
    <property type="molecule type" value="Genomic_DNA"/>
</dbReference>
<organism evidence="1 2">
    <name type="scientific">Racocetra fulgida</name>
    <dbReference type="NCBI Taxonomy" id="60492"/>
    <lineage>
        <taxon>Eukaryota</taxon>
        <taxon>Fungi</taxon>
        <taxon>Fungi incertae sedis</taxon>
        <taxon>Mucoromycota</taxon>
        <taxon>Glomeromycotina</taxon>
        <taxon>Glomeromycetes</taxon>
        <taxon>Diversisporales</taxon>
        <taxon>Gigasporaceae</taxon>
        <taxon>Racocetra</taxon>
    </lineage>
</organism>
<comment type="caution">
    <text evidence="1">The sequence shown here is derived from an EMBL/GenBank/DDBJ whole genome shotgun (WGS) entry which is preliminary data.</text>
</comment>
<gene>
    <name evidence="1" type="ORF">RFULGI_LOCUS11565</name>
</gene>
<sequence>RAVKEYDNDTSEDLDEQLASYVLDHLIMRKAYEKDVQTAKDSDRSFRTFSFDFAQNVKMPYDP</sequence>
<dbReference type="Proteomes" id="UP000789396">
    <property type="component" value="Unassembled WGS sequence"/>
</dbReference>
<keyword evidence="2" id="KW-1185">Reference proteome</keyword>
<evidence type="ECO:0000313" key="1">
    <source>
        <dbReference type="EMBL" id="CAG8722596.1"/>
    </source>
</evidence>